<dbReference type="Proteomes" id="UP000282388">
    <property type="component" value="Unassembled WGS sequence"/>
</dbReference>
<name>A0A3A8EIG7_9GAMM</name>
<evidence type="ECO:0000313" key="3">
    <source>
        <dbReference type="Proteomes" id="UP000282388"/>
    </source>
</evidence>
<dbReference type="RefSeq" id="WP_120401175.1">
    <property type="nucleotide sequence ID" value="NZ_RAXV01000002.1"/>
</dbReference>
<evidence type="ECO:0000313" key="2">
    <source>
        <dbReference type="EMBL" id="RKG33969.1"/>
    </source>
</evidence>
<dbReference type="EMBL" id="RAXV01000002">
    <property type="protein sequence ID" value="RKG33969.1"/>
    <property type="molecule type" value="Genomic_DNA"/>
</dbReference>
<reference evidence="2 3" key="1">
    <citation type="submission" date="2018-09" db="EMBL/GenBank/DDBJ databases">
        <title>The draft genome of Acinetobacter spp. strains.</title>
        <authorList>
            <person name="Qin J."/>
            <person name="Feng Y."/>
            <person name="Zong Z."/>
        </authorList>
    </citation>
    <scope>NUCLEOTIDE SEQUENCE [LARGE SCALE GENOMIC DNA]</scope>
    <source>
        <strain evidence="2 3">WCHAc060012</strain>
    </source>
</reference>
<dbReference type="OrthoDB" id="6697529at2"/>
<organism evidence="2 3">
    <name type="scientific">Acinetobacter tianfuensis</name>
    <dbReference type="NCBI Taxonomy" id="2419603"/>
    <lineage>
        <taxon>Bacteria</taxon>
        <taxon>Pseudomonadati</taxon>
        <taxon>Pseudomonadota</taxon>
        <taxon>Gammaproteobacteria</taxon>
        <taxon>Moraxellales</taxon>
        <taxon>Moraxellaceae</taxon>
        <taxon>Acinetobacter</taxon>
    </lineage>
</organism>
<keyword evidence="3" id="KW-1185">Reference proteome</keyword>
<comment type="caution">
    <text evidence="2">The sequence shown here is derived from an EMBL/GenBank/DDBJ whole genome shotgun (WGS) entry which is preliminary data.</text>
</comment>
<protein>
    <submittedName>
        <fullName evidence="2">Uncharacterized protein</fullName>
    </submittedName>
</protein>
<accession>A0A3A8EIG7</accession>
<feature type="signal peptide" evidence="1">
    <location>
        <begin position="1"/>
        <end position="21"/>
    </location>
</feature>
<dbReference type="AlphaFoldDB" id="A0A3A8EIG7"/>
<evidence type="ECO:0000256" key="1">
    <source>
        <dbReference type="SAM" id="SignalP"/>
    </source>
</evidence>
<feature type="chain" id="PRO_5017188620" evidence="1">
    <location>
        <begin position="22"/>
        <end position="163"/>
    </location>
</feature>
<gene>
    <name evidence="2" type="ORF">D7V32_01580</name>
</gene>
<sequence length="163" mass="18758">MMKIKTFLAAGCIIASTHASAEEVKKGWLAKAIDKWNTMGQLTDKDFEQYPTVQEFFQAKYKNPRTITMNNVSYGAGTIMWERANTYCERDGGEFVQIKSHPAPLIPYKGSEVLSTPNLQKYYGLFQCKHIKNSWKVYFDHQNERIFQHPSPNTASDVSFNFE</sequence>
<keyword evidence="1" id="KW-0732">Signal</keyword>
<proteinExistence type="predicted"/>